<evidence type="ECO:0000313" key="3">
    <source>
        <dbReference type="Proteomes" id="UP000176938"/>
    </source>
</evidence>
<dbReference type="InterPro" id="IPR004045">
    <property type="entry name" value="Glutathione_S-Trfase_N"/>
</dbReference>
<dbReference type="InterPro" id="IPR002109">
    <property type="entry name" value="Glutaredoxin"/>
</dbReference>
<gene>
    <name evidence="2" type="ORF">A3H38_02670</name>
</gene>
<reference evidence="2 3" key="1">
    <citation type="journal article" date="2016" name="Nat. Commun.">
        <title>Thousands of microbial genomes shed light on interconnected biogeochemical processes in an aquifer system.</title>
        <authorList>
            <person name="Anantharaman K."/>
            <person name="Brown C.T."/>
            <person name="Hug L.A."/>
            <person name="Sharon I."/>
            <person name="Castelle C.J."/>
            <person name="Probst A.J."/>
            <person name="Thomas B.C."/>
            <person name="Singh A."/>
            <person name="Wilkins M.J."/>
            <person name="Karaoz U."/>
            <person name="Brodie E.L."/>
            <person name="Williams K.H."/>
            <person name="Hubbard S.S."/>
            <person name="Banfield J.F."/>
        </authorList>
    </citation>
    <scope>NUCLEOTIDE SEQUENCE [LARGE SCALE GENOMIC DNA]</scope>
</reference>
<dbReference type="Proteomes" id="UP000176938">
    <property type="component" value="Unassembled WGS sequence"/>
</dbReference>
<dbReference type="SUPFAM" id="SSF52833">
    <property type="entry name" value="Thioredoxin-like"/>
    <property type="match status" value="1"/>
</dbReference>
<accession>A0A1F4RAY3</accession>
<dbReference type="GO" id="GO:0045454">
    <property type="term" value="P:cell redox homeostasis"/>
    <property type="evidence" value="ECO:0007669"/>
    <property type="project" value="TreeGrafter"/>
</dbReference>
<comment type="caution">
    <text evidence="2">The sequence shown here is derived from an EMBL/GenBank/DDBJ whole genome shotgun (WGS) entry which is preliminary data.</text>
</comment>
<evidence type="ECO:0000313" key="2">
    <source>
        <dbReference type="EMBL" id="OGC05325.1"/>
    </source>
</evidence>
<dbReference type="InterPro" id="IPR011767">
    <property type="entry name" value="GLR_AS"/>
</dbReference>
<dbReference type="PROSITE" id="PS50404">
    <property type="entry name" value="GST_NTER"/>
    <property type="match status" value="1"/>
</dbReference>
<dbReference type="InterPro" id="IPR051548">
    <property type="entry name" value="Grx-like_ET"/>
</dbReference>
<dbReference type="CDD" id="cd02976">
    <property type="entry name" value="NrdH"/>
    <property type="match status" value="1"/>
</dbReference>
<dbReference type="Pfam" id="PF00462">
    <property type="entry name" value="Glutaredoxin"/>
    <property type="match status" value="1"/>
</dbReference>
<sequence length="78" mass="8731">MSKIVKIYSTPICPYCKMAKQYLTENNIPFEDVDVASNQTATREMISKSSQMGVPVFDIDGQIIVGFDKTKIKQLLGI</sequence>
<name>A0A1F4RAY3_UNCSA</name>
<protein>
    <submittedName>
        <fullName evidence="2">NrdH-redoxin</fullName>
    </submittedName>
</protein>
<evidence type="ECO:0000259" key="1">
    <source>
        <dbReference type="PROSITE" id="PS50404"/>
    </source>
</evidence>
<dbReference type="NCBIfam" id="TIGR02196">
    <property type="entry name" value="GlrX_YruB"/>
    <property type="match status" value="1"/>
</dbReference>
<dbReference type="GO" id="GO:0009055">
    <property type="term" value="F:electron transfer activity"/>
    <property type="evidence" value="ECO:0007669"/>
    <property type="project" value="TreeGrafter"/>
</dbReference>
<feature type="domain" description="GST N-terminal" evidence="1">
    <location>
        <begin position="3"/>
        <end position="78"/>
    </location>
</feature>
<dbReference type="InterPro" id="IPR011911">
    <property type="entry name" value="GlrX_YruB"/>
</dbReference>
<dbReference type="PROSITE" id="PS51354">
    <property type="entry name" value="GLUTAREDOXIN_2"/>
    <property type="match status" value="1"/>
</dbReference>
<organism evidence="2 3">
    <name type="scientific">candidate division WOR-1 bacterium RIFCSPLOWO2_02_FULL_46_20</name>
    <dbReference type="NCBI Taxonomy" id="1802567"/>
    <lineage>
        <taxon>Bacteria</taxon>
        <taxon>Bacillati</taxon>
        <taxon>Saganbacteria</taxon>
    </lineage>
</organism>
<dbReference type="Gene3D" id="3.40.30.10">
    <property type="entry name" value="Glutaredoxin"/>
    <property type="match status" value="1"/>
</dbReference>
<dbReference type="EMBL" id="METP01000046">
    <property type="protein sequence ID" value="OGC05325.1"/>
    <property type="molecule type" value="Genomic_DNA"/>
</dbReference>
<dbReference type="PROSITE" id="PS00195">
    <property type="entry name" value="GLUTAREDOXIN_1"/>
    <property type="match status" value="1"/>
</dbReference>
<dbReference type="AlphaFoldDB" id="A0A1F4RAY3"/>
<dbReference type="PANTHER" id="PTHR34386">
    <property type="entry name" value="GLUTAREDOXIN"/>
    <property type="match status" value="1"/>
</dbReference>
<dbReference type="PANTHER" id="PTHR34386:SF1">
    <property type="entry name" value="GLUTAREDOXIN-LIKE PROTEIN NRDH"/>
    <property type="match status" value="1"/>
</dbReference>
<dbReference type="InterPro" id="IPR036249">
    <property type="entry name" value="Thioredoxin-like_sf"/>
</dbReference>
<proteinExistence type="predicted"/>